<organism evidence="1 2">
    <name type="scientific">Bauhinia variegata</name>
    <name type="common">Purple orchid tree</name>
    <name type="synonym">Phanera variegata</name>
    <dbReference type="NCBI Taxonomy" id="167791"/>
    <lineage>
        <taxon>Eukaryota</taxon>
        <taxon>Viridiplantae</taxon>
        <taxon>Streptophyta</taxon>
        <taxon>Embryophyta</taxon>
        <taxon>Tracheophyta</taxon>
        <taxon>Spermatophyta</taxon>
        <taxon>Magnoliopsida</taxon>
        <taxon>eudicotyledons</taxon>
        <taxon>Gunneridae</taxon>
        <taxon>Pentapetalae</taxon>
        <taxon>rosids</taxon>
        <taxon>fabids</taxon>
        <taxon>Fabales</taxon>
        <taxon>Fabaceae</taxon>
        <taxon>Cercidoideae</taxon>
        <taxon>Cercideae</taxon>
        <taxon>Bauhiniinae</taxon>
        <taxon>Bauhinia</taxon>
    </lineage>
</organism>
<protein>
    <submittedName>
        <fullName evidence="1">Uncharacterized protein</fullName>
    </submittedName>
</protein>
<gene>
    <name evidence="1" type="ORF">L6164_021616</name>
</gene>
<evidence type="ECO:0000313" key="2">
    <source>
        <dbReference type="Proteomes" id="UP000828941"/>
    </source>
</evidence>
<evidence type="ECO:0000313" key="1">
    <source>
        <dbReference type="EMBL" id="KAI4329342.1"/>
    </source>
</evidence>
<dbReference type="EMBL" id="CM039433">
    <property type="protein sequence ID" value="KAI4329342.1"/>
    <property type="molecule type" value="Genomic_DNA"/>
</dbReference>
<name>A0ACB9N0I9_BAUVA</name>
<dbReference type="Proteomes" id="UP000828941">
    <property type="component" value="Chromosome 8"/>
</dbReference>
<comment type="caution">
    <text evidence="1">The sequence shown here is derived from an EMBL/GenBank/DDBJ whole genome shotgun (WGS) entry which is preliminary data.</text>
</comment>
<proteinExistence type="predicted"/>
<sequence length="172" mass="17787">MNMQMSFAIAFAGALALVLQCAAAQTLHVVGDSIGWTIPQNGAAAYQTWSSNNKFVVGDILQFNFQTNAHDVLEVQKESYDSCSSDKPIGSAFNTGPANITLSSAGEHYYICSVGQHCQNGQKLAITVSASPGPTSAPGPVGGGPSPNSAAGVFASFFLLCLSLIAGTHIVF</sequence>
<accession>A0ACB9N0I9</accession>
<keyword evidence="2" id="KW-1185">Reference proteome</keyword>
<reference evidence="1 2" key="1">
    <citation type="journal article" date="2022" name="DNA Res.">
        <title>Chromosomal-level genome assembly of the orchid tree Bauhinia variegata (Leguminosae; Cercidoideae) supports the allotetraploid origin hypothesis of Bauhinia.</title>
        <authorList>
            <person name="Zhong Y."/>
            <person name="Chen Y."/>
            <person name="Zheng D."/>
            <person name="Pang J."/>
            <person name="Liu Y."/>
            <person name="Luo S."/>
            <person name="Meng S."/>
            <person name="Qian L."/>
            <person name="Wei D."/>
            <person name="Dai S."/>
            <person name="Zhou R."/>
        </authorList>
    </citation>
    <scope>NUCLEOTIDE SEQUENCE [LARGE SCALE GENOMIC DNA]</scope>
    <source>
        <strain evidence="1">BV-YZ2020</strain>
    </source>
</reference>